<dbReference type="InterPro" id="IPR036861">
    <property type="entry name" value="Endochitinase-like_sf"/>
</dbReference>
<dbReference type="PROSITE" id="PS01095">
    <property type="entry name" value="GH18_1"/>
    <property type="match status" value="1"/>
</dbReference>
<dbReference type="InterPro" id="IPR001223">
    <property type="entry name" value="Glyco_hydro18_cat"/>
</dbReference>
<dbReference type="InterPro" id="IPR050314">
    <property type="entry name" value="Glycosyl_Hydrlase_18"/>
</dbReference>
<dbReference type="InterPro" id="IPR011583">
    <property type="entry name" value="Chitinase_II/V-like_cat"/>
</dbReference>
<keyword evidence="7" id="KW-0119">Carbohydrate metabolism</keyword>
<dbReference type="GO" id="GO:0006032">
    <property type="term" value="P:chitin catabolic process"/>
    <property type="evidence" value="ECO:0007669"/>
    <property type="project" value="UniProtKB-KW"/>
</dbReference>
<feature type="disulfide bond" evidence="10">
    <location>
        <begin position="78"/>
        <end position="90"/>
    </location>
</feature>
<feature type="signal peptide" evidence="12">
    <location>
        <begin position="1"/>
        <end position="22"/>
    </location>
</feature>
<evidence type="ECO:0000313" key="16">
    <source>
        <dbReference type="Proteomes" id="UP000799428"/>
    </source>
</evidence>
<dbReference type="GO" id="GO:0008061">
    <property type="term" value="F:chitin binding"/>
    <property type="evidence" value="ECO:0007669"/>
    <property type="project" value="UniProtKB-UniRule"/>
</dbReference>
<dbReference type="SUPFAM" id="SSF54556">
    <property type="entry name" value="Chitinase insertion domain"/>
    <property type="match status" value="1"/>
</dbReference>
<accession>A0A6G1JZS4</accession>
<sequence length="1162" mass="128373">MRTSSALTLILTLLLQVTLTVQQDCSAANPCPSGCCSKSGYCGFGPEYCGDDCQSTCERKSECNPGWSSDQWSNATQCPLKVCCSNSGYCGTTQNFCGDKKVKRPSCDVGSTTINKVIGYYEAWSMTERSCYGMKPEDIPFGVYTHINFAFATIDPQSYQLVSGNSDTESLMKRIGALKLLQPDVEIWVAVGGWSFNDPWMPTARTFSEVVSSVENQDRFISSAIRMINTYGFDGVDIDWEYPVADDRSGRKEDYDNFTAFIKRFRSRLGPFGGLLKARGISLTLPASRWYLQHFDIVALEKHVDWFNVMTYDMHGAWDIPNQWTGPFVNAHTNWTDIQDGLDLLWRNDIDPKKVILGTSFYTRAFQLSDPGCSEPKCGIVSAGNPGKCSNTAGVLLHAEVQDIIKEKKLSPKSYRTETVKTIHWDNQWASFDDEATWRLKLNNARGQCISGIMVWAISQDDKGSTNAMALTRAAGRTVMTMPDFNEQPALAAPLKAIRTCRWSNCGEQCADGFKAVPWDGKTNQVFEDATPCSGLKSTFCCPSIASMPKCTWRGHTPSGDCNPGCNQGEVEVGTQVAGCNLQHQSACCEDTSTTRAYGMCKWYGNANLCAPAGKQEECPDDHSKRLFAASAGFGGEQTCSIGAKSYCCTEIPDVFTDCAWYTKATNYYRIEAYCEPSCPAGSIRLGRQRGDCALGQGAYCCKGKPEPEIKPKEPGFGGKGAEEFKALLQKYISDPVCPRSTLHPNLHSWHPVKAEAKRSLDAMAMEDHLMKRDGVCTTGSWTRLIQYSGVLFGHSSSNMTALQTIWDDVFAGAFDEQLAYPNLSTFFQARPNIDRTGVLEWMFYNAIEAGPALRLMMNVESKLCSAATSSKRGLVEGVYDTTEDRRAIDSWGDTSSDTANNYPSWERILSGIEAGHLSLHYARWQYQTGTGSGAAAGPLLEVAYWIGTNRGVVPTQAEETNLNLDQYRDRRTDRRPTGAGADRWVVFHLHIDPETQVFNRVNGRTRVGIQRVSMFHGQHRTGAQIGWRVDNSQHGDVNARGPGFDCLDVPELTRTNALWYVGTPARGSLPEGSFYDRFSTWANALFNTGYLSTPGISPILRGATFDNTGDIDLGSNPAFLQRGDSSSEFFNTDPYQVSFTIVRGDGNSYTYEFTIPDPGNP</sequence>
<dbReference type="GO" id="GO:0008843">
    <property type="term" value="F:endochitinase activity"/>
    <property type="evidence" value="ECO:0007669"/>
    <property type="project" value="UniProtKB-EC"/>
</dbReference>
<dbReference type="SMART" id="SM00270">
    <property type="entry name" value="ChtBD1"/>
    <property type="match status" value="2"/>
</dbReference>
<dbReference type="SMART" id="SM00636">
    <property type="entry name" value="Glyco_18"/>
    <property type="match status" value="1"/>
</dbReference>
<dbReference type="Gene3D" id="3.20.20.80">
    <property type="entry name" value="Glycosidases"/>
    <property type="match status" value="1"/>
</dbReference>
<keyword evidence="12" id="KW-0732">Signal</keyword>
<protein>
    <recommendedName>
        <fullName evidence="3">chitinase</fullName>
        <ecNumber evidence="3">3.2.1.14</ecNumber>
    </recommendedName>
</protein>
<feature type="domain" description="Chitin-binding type-1" evidence="13">
    <location>
        <begin position="60"/>
        <end position="114"/>
    </location>
</feature>
<keyword evidence="5 11" id="KW-0378">Hydrolase</keyword>
<evidence type="ECO:0000256" key="11">
    <source>
        <dbReference type="RuleBase" id="RU000489"/>
    </source>
</evidence>
<dbReference type="InterPro" id="IPR001579">
    <property type="entry name" value="Glyco_hydro_18_chit_AS"/>
</dbReference>
<keyword evidence="9" id="KW-0624">Polysaccharide degradation</keyword>
<evidence type="ECO:0000256" key="4">
    <source>
        <dbReference type="ARBA" id="ARBA00022669"/>
    </source>
</evidence>
<feature type="chain" id="PRO_5026174573" description="chitinase" evidence="12">
    <location>
        <begin position="23"/>
        <end position="1162"/>
    </location>
</feature>
<evidence type="ECO:0000256" key="1">
    <source>
        <dbReference type="ARBA" id="ARBA00000822"/>
    </source>
</evidence>
<evidence type="ECO:0000256" key="2">
    <source>
        <dbReference type="ARBA" id="ARBA00008682"/>
    </source>
</evidence>
<dbReference type="Proteomes" id="UP000799428">
    <property type="component" value="Unassembled WGS sequence"/>
</dbReference>
<evidence type="ECO:0000256" key="10">
    <source>
        <dbReference type="PROSITE-ProRule" id="PRU00261"/>
    </source>
</evidence>
<evidence type="ECO:0000256" key="5">
    <source>
        <dbReference type="ARBA" id="ARBA00022801"/>
    </source>
</evidence>
<dbReference type="Gene3D" id="3.30.60.10">
    <property type="entry name" value="Endochitinase-like"/>
    <property type="match status" value="2"/>
</dbReference>
<feature type="domain" description="GH18" evidence="14">
    <location>
        <begin position="115"/>
        <end position="478"/>
    </location>
</feature>
<keyword evidence="6" id="KW-0146">Chitin degradation</keyword>
<dbReference type="SUPFAM" id="SSF51445">
    <property type="entry name" value="(Trans)glycosidases"/>
    <property type="match status" value="1"/>
</dbReference>
<organism evidence="15 16">
    <name type="scientific">Pleomassaria siparia CBS 279.74</name>
    <dbReference type="NCBI Taxonomy" id="1314801"/>
    <lineage>
        <taxon>Eukaryota</taxon>
        <taxon>Fungi</taxon>
        <taxon>Dikarya</taxon>
        <taxon>Ascomycota</taxon>
        <taxon>Pezizomycotina</taxon>
        <taxon>Dothideomycetes</taxon>
        <taxon>Pleosporomycetidae</taxon>
        <taxon>Pleosporales</taxon>
        <taxon>Pleomassariaceae</taxon>
        <taxon>Pleomassaria</taxon>
    </lineage>
</organism>
<dbReference type="PROSITE" id="PS00026">
    <property type="entry name" value="CHIT_BIND_I_1"/>
    <property type="match status" value="1"/>
</dbReference>
<name>A0A6G1JZS4_9PLEO</name>
<reference evidence="15" key="1">
    <citation type="journal article" date="2020" name="Stud. Mycol.">
        <title>101 Dothideomycetes genomes: a test case for predicting lifestyles and emergence of pathogens.</title>
        <authorList>
            <person name="Haridas S."/>
            <person name="Albert R."/>
            <person name="Binder M."/>
            <person name="Bloem J."/>
            <person name="Labutti K."/>
            <person name="Salamov A."/>
            <person name="Andreopoulos B."/>
            <person name="Baker S."/>
            <person name="Barry K."/>
            <person name="Bills G."/>
            <person name="Bluhm B."/>
            <person name="Cannon C."/>
            <person name="Castanera R."/>
            <person name="Culley D."/>
            <person name="Daum C."/>
            <person name="Ezra D."/>
            <person name="Gonzalez J."/>
            <person name="Henrissat B."/>
            <person name="Kuo A."/>
            <person name="Liang C."/>
            <person name="Lipzen A."/>
            <person name="Lutzoni F."/>
            <person name="Magnuson J."/>
            <person name="Mondo S."/>
            <person name="Nolan M."/>
            <person name="Ohm R."/>
            <person name="Pangilinan J."/>
            <person name="Park H.-J."/>
            <person name="Ramirez L."/>
            <person name="Alfaro M."/>
            <person name="Sun H."/>
            <person name="Tritt A."/>
            <person name="Yoshinaga Y."/>
            <person name="Zwiers L.-H."/>
            <person name="Turgeon B."/>
            <person name="Goodwin S."/>
            <person name="Spatafora J."/>
            <person name="Crous P."/>
            <person name="Grigoriev I."/>
        </authorList>
    </citation>
    <scope>NUCLEOTIDE SEQUENCE</scope>
    <source>
        <strain evidence="15">CBS 279.74</strain>
    </source>
</reference>
<gene>
    <name evidence="15" type="ORF">K504DRAFT_459433</name>
</gene>
<dbReference type="Pfam" id="PF00187">
    <property type="entry name" value="Chitin_bind_1"/>
    <property type="match status" value="1"/>
</dbReference>
<feature type="disulfide bond" evidence="10">
    <location>
        <begin position="35"/>
        <end position="49"/>
    </location>
</feature>
<evidence type="ECO:0000256" key="8">
    <source>
        <dbReference type="ARBA" id="ARBA00023295"/>
    </source>
</evidence>
<dbReference type="InterPro" id="IPR001002">
    <property type="entry name" value="Chitin-bd_1"/>
</dbReference>
<comment type="caution">
    <text evidence="10">Lacks conserved residue(s) required for the propagation of feature annotation.</text>
</comment>
<evidence type="ECO:0000259" key="13">
    <source>
        <dbReference type="PROSITE" id="PS50941"/>
    </source>
</evidence>
<evidence type="ECO:0000256" key="6">
    <source>
        <dbReference type="ARBA" id="ARBA00023024"/>
    </source>
</evidence>
<dbReference type="Pfam" id="PF00704">
    <property type="entry name" value="Glyco_hydro_18"/>
    <property type="match status" value="1"/>
</dbReference>
<dbReference type="PANTHER" id="PTHR11177">
    <property type="entry name" value="CHITINASE"/>
    <property type="match status" value="1"/>
</dbReference>
<dbReference type="InterPro" id="IPR018371">
    <property type="entry name" value="Chitin-binding_1_CS"/>
</dbReference>
<comment type="catalytic activity">
    <reaction evidence="1">
        <text>Random endo-hydrolysis of N-acetyl-beta-D-glucosaminide (1-&gt;4)-beta-linkages in chitin and chitodextrins.</text>
        <dbReference type="EC" id="3.2.1.14"/>
    </reaction>
</comment>
<dbReference type="GO" id="GO:0000272">
    <property type="term" value="P:polysaccharide catabolic process"/>
    <property type="evidence" value="ECO:0007669"/>
    <property type="project" value="UniProtKB-KW"/>
</dbReference>
<keyword evidence="16" id="KW-1185">Reference proteome</keyword>
<feature type="disulfide bond" evidence="10">
    <location>
        <begin position="53"/>
        <end position="57"/>
    </location>
</feature>
<dbReference type="EC" id="3.2.1.14" evidence="3"/>
<feature type="disulfide bond" evidence="10">
    <location>
        <begin position="83"/>
        <end position="97"/>
    </location>
</feature>
<dbReference type="PROSITE" id="PS50941">
    <property type="entry name" value="CHIT_BIND_I_2"/>
    <property type="match status" value="2"/>
</dbReference>
<dbReference type="SUPFAM" id="SSF57016">
    <property type="entry name" value="Plant lectins/antimicrobial peptides"/>
    <property type="match status" value="2"/>
</dbReference>
<dbReference type="InterPro" id="IPR017853">
    <property type="entry name" value="GH"/>
</dbReference>
<comment type="similarity">
    <text evidence="2">Belongs to the glycosyl hydrolase 18 family. Chitinase class V subfamily.</text>
</comment>
<dbReference type="CDD" id="cd00035">
    <property type="entry name" value="ChtBD1"/>
    <property type="match status" value="1"/>
</dbReference>
<dbReference type="PROSITE" id="PS51910">
    <property type="entry name" value="GH18_2"/>
    <property type="match status" value="1"/>
</dbReference>
<keyword evidence="4 10" id="KW-0147">Chitin-binding</keyword>
<dbReference type="InterPro" id="IPR029070">
    <property type="entry name" value="Chitinase_insertion_sf"/>
</dbReference>
<keyword evidence="8 11" id="KW-0326">Glycosidase</keyword>
<dbReference type="EMBL" id="MU005776">
    <property type="protein sequence ID" value="KAF2706109.1"/>
    <property type="molecule type" value="Genomic_DNA"/>
</dbReference>
<evidence type="ECO:0000256" key="7">
    <source>
        <dbReference type="ARBA" id="ARBA00023277"/>
    </source>
</evidence>
<evidence type="ECO:0000259" key="14">
    <source>
        <dbReference type="PROSITE" id="PS51910"/>
    </source>
</evidence>
<proteinExistence type="inferred from homology"/>
<evidence type="ECO:0000256" key="3">
    <source>
        <dbReference type="ARBA" id="ARBA00012729"/>
    </source>
</evidence>
<dbReference type="OrthoDB" id="73875at2759"/>
<feature type="domain" description="Chitin-binding type-1" evidence="13">
    <location>
        <begin position="22"/>
        <end position="59"/>
    </location>
</feature>
<evidence type="ECO:0000256" key="12">
    <source>
        <dbReference type="SAM" id="SignalP"/>
    </source>
</evidence>
<dbReference type="AlphaFoldDB" id="A0A6G1JZS4"/>
<dbReference type="Gene3D" id="3.10.50.10">
    <property type="match status" value="1"/>
</dbReference>
<dbReference type="PANTHER" id="PTHR11177:SF333">
    <property type="entry name" value="CHITINASE"/>
    <property type="match status" value="1"/>
</dbReference>
<evidence type="ECO:0000256" key="9">
    <source>
        <dbReference type="ARBA" id="ARBA00023326"/>
    </source>
</evidence>
<evidence type="ECO:0000313" key="15">
    <source>
        <dbReference type="EMBL" id="KAF2706109.1"/>
    </source>
</evidence>
<keyword evidence="10" id="KW-1015">Disulfide bond</keyword>